<evidence type="ECO:0008006" key="3">
    <source>
        <dbReference type="Google" id="ProtNLM"/>
    </source>
</evidence>
<dbReference type="Pfam" id="PF11162">
    <property type="entry name" value="DUF2946"/>
    <property type="match status" value="1"/>
</dbReference>
<evidence type="ECO:0000313" key="2">
    <source>
        <dbReference type="Proteomes" id="UP000640509"/>
    </source>
</evidence>
<gene>
    <name evidence="1" type="ORF">GCM10011402_26790</name>
</gene>
<dbReference type="EMBL" id="BMIV01000009">
    <property type="protein sequence ID" value="GGF72892.1"/>
    <property type="molecule type" value="Genomic_DNA"/>
</dbReference>
<proteinExistence type="predicted"/>
<comment type="caution">
    <text evidence="1">The sequence shown here is derived from an EMBL/GenBank/DDBJ whole genome shotgun (WGS) entry which is preliminary data.</text>
</comment>
<reference evidence="2" key="1">
    <citation type="journal article" date="2019" name="Int. J. Syst. Evol. Microbiol.">
        <title>The Global Catalogue of Microorganisms (GCM) 10K type strain sequencing project: providing services to taxonomists for standard genome sequencing and annotation.</title>
        <authorList>
            <consortium name="The Broad Institute Genomics Platform"/>
            <consortium name="The Broad Institute Genome Sequencing Center for Infectious Disease"/>
            <person name="Wu L."/>
            <person name="Ma J."/>
        </authorList>
    </citation>
    <scope>NUCLEOTIDE SEQUENCE [LARGE SCALE GENOMIC DNA]</scope>
    <source>
        <strain evidence="2">CGMCC 1.15419</strain>
    </source>
</reference>
<accession>A0ABQ1VLE2</accession>
<protein>
    <recommendedName>
        <fullName evidence="3">DUF2946 domain-containing protein</fullName>
    </recommendedName>
</protein>
<sequence>MERATYPYRLRLLLAILPVFLLLAGTWGQGFASAAEAMTVVLCSDGVMKTVTLDPDDTGRGPKDCRDCPACAPPLPAVLSPAVLSPRPADREAAIHPRRTDAAVLVHRVGGSLSRGPPRQFPWFRA</sequence>
<name>A0ABQ1VLE2_9RHOB</name>
<evidence type="ECO:0000313" key="1">
    <source>
        <dbReference type="EMBL" id="GGF72892.1"/>
    </source>
</evidence>
<dbReference type="InterPro" id="IPR021333">
    <property type="entry name" value="DUF2946"/>
</dbReference>
<dbReference type="Proteomes" id="UP000640509">
    <property type="component" value="Unassembled WGS sequence"/>
</dbReference>
<keyword evidence="2" id="KW-1185">Reference proteome</keyword>
<organism evidence="1 2">
    <name type="scientific">Paracoccus acridae</name>
    <dbReference type="NCBI Taxonomy" id="1795310"/>
    <lineage>
        <taxon>Bacteria</taxon>
        <taxon>Pseudomonadati</taxon>
        <taxon>Pseudomonadota</taxon>
        <taxon>Alphaproteobacteria</taxon>
        <taxon>Rhodobacterales</taxon>
        <taxon>Paracoccaceae</taxon>
        <taxon>Paracoccus</taxon>
    </lineage>
</organism>